<accession>A0A0V0SFI1</accession>
<dbReference type="OrthoDB" id="10453915at2759"/>
<dbReference type="AlphaFoldDB" id="A0A0V0SFI1"/>
<proteinExistence type="predicted"/>
<reference evidence="1 2" key="1">
    <citation type="submission" date="2015-01" db="EMBL/GenBank/DDBJ databases">
        <title>Evolution of Trichinella species and genotypes.</title>
        <authorList>
            <person name="Korhonen P.K."/>
            <person name="Edoardo P."/>
            <person name="Giuseppe L.R."/>
            <person name="Gasser R.B."/>
        </authorList>
    </citation>
    <scope>NUCLEOTIDE SEQUENCE [LARGE SCALE GENOMIC DNA]</scope>
    <source>
        <strain evidence="1">ISS37</strain>
    </source>
</reference>
<protein>
    <submittedName>
        <fullName evidence="1">Uncharacterized protein</fullName>
    </submittedName>
</protein>
<dbReference type="Proteomes" id="UP000054630">
    <property type="component" value="Unassembled WGS sequence"/>
</dbReference>
<evidence type="ECO:0000313" key="1">
    <source>
        <dbReference type="EMBL" id="KRX25013.1"/>
    </source>
</evidence>
<keyword evidence="2" id="KW-1185">Reference proteome</keyword>
<dbReference type="EMBL" id="JYDL01000014">
    <property type="protein sequence ID" value="KRX25013.1"/>
    <property type="molecule type" value="Genomic_DNA"/>
</dbReference>
<organism evidence="1 2">
    <name type="scientific">Trichinella nelsoni</name>
    <dbReference type="NCBI Taxonomy" id="6336"/>
    <lineage>
        <taxon>Eukaryota</taxon>
        <taxon>Metazoa</taxon>
        <taxon>Ecdysozoa</taxon>
        <taxon>Nematoda</taxon>
        <taxon>Enoplea</taxon>
        <taxon>Dorylaimia</taxon>
        <taxon>Trichinellida</taxon>
        <taxon>Trichinellidae</taxon>
        <taxon>Trichinella</taxon>
    </lineage>
</organism>
<comment type="caution">
    <text evidence="1">The sequence shown here is derived from an EMBL/GenBank/DDBJ whole genome shotgun (WGS) entry which is preliminary data.</text>
</comment>
<gene>
    <name evidence="1" type="ORF">T07_12863</name>
</gene>
<sequence>MYTLKFDEFTIFCTLLLLHINQIAVIEQDRKSMKANRKLFIHGVDFASSTSGRHFSYYNDAVHWSDLVRADQRSSNVAQSTGTADRSFHNTAETLVHKYRNRVLQKNIYASFGKASLKACLLSYSLCRGQSRCVCSLASSNPCNWSTVLSTNKMEELV</sequence>
<name>A0A0V0SFI1_9BILA</name>
<evidence type="ECO:0000313" key="2">
    <source>
        <dbReference type="Proteomes" id="UP000054630"/>
    </source>
</evidence>